<feature type="active site" description="Proton donor/acceptor" evidence="3">
    <location>
        <position position="273"/>
    </location>
</feature>
<dbReference type="GO" id="GO:0004421">
    <property type="term" value="F:hydroxymethylglutaryl-CoA synthase activity"/>
    <property type="evidence" value="ECO:0007669"/>
    <property type="project" value="UniProtKB-EC"/>
</dbReference>
<feature type="domain" description="Hydroxymethylglutaryl-coenzyme A synthase C-terminal" evidence="7">
    <location>
        <begin position="343"/>
        <end position="524"/>
    </location>
</feature>
<feature type="binding site" evidence="4">
    <location>
        <position position="282"/>
    </location>
    <ligand>
        <name>CoA</name>
        <dbReference type="ChEBI" id="CHEBI:57287"/>
    </ligand>
</feature>
<dbReference type="CDD" id="cd00827">
    <property type="entry name" value="init_cond_enzymes"/>
    <property type="match status" value="1"/>
</dbReference>
<gene>
    <name evidence="8" type="ORF">BQ4739_LOCUS9713</name>
</gene>
<keyword evidence="2 5" id="KW-0808">Transferase</keyword>
<sequence>MESLPSRQNVGIRGLYVYFPRLVVQQVDLEQADSCSGKYTVGLGQEAMTFCGDREDVVSMAATAVLRLLEAAGVALTDIGKIEVGTETGVDRSKSVMSYLVQHFQQQGNTTLQGSDHMHGCYGGTAALLSVADWVGSPSWDGRLGLAVATDIAVYPEGSPARPTGGSGAAALLIGPDAPLVLEQLPWRSHFAAHTFDFFKPHGHPLYPVVDGPATTLWFTKAADACAAQLYQQLKPLLQQQQQHACQCQQQQQQCEQQQLPGLLSCFDHFLSHAPYNKIVRKVFARLVLQDMLRARQQQLPEVAQTAVNSSSGSSSSSVIRQRLQLPPLPAEAAGLDPACLSEASILDRQLEKALLAASSALYQQMAAQGAALQRQLGNLYTASLFSGLAGLLAQQGPCLAGKRLLCFSYGSGVVASMFCLRGRDVLQQQQQCDLQEQQQPLQRGWQRQDCSLQRMADMLALPQRLQQRLHRSVAAFDAAMASLRAAYGAAPYVPGFGPLEELEEGVVYLERIDEQFRRYYARRQ</sequence>
<dbReference type="GO" id="GO:0016126">
    <property type="term" value="P:sterol biosynthetic process"/>
    <property type="evidence" value="ECO:0007669"/>
    <property type="project" value="UniProtKB-KW"/>
</dbReference>
<dbReference type="AlphaFoldDB" id="A0A383VVB7"/>
<comment type="catalytic activity">
    <reaction evidence="5">
        <text>acetoacetyl-CoA + acetyl-CoA + H2O = (3S)-3-hydroxy-3-methylglutaryl-CoA + CoA + H(+)</text>
        <dbReference type="Rhea" id="RHEA:10188"/>
        <dbReference type="ChEBI" id="CHEBI:15377"/>
        <dbReference type="ChEBI" id="CHEBI:15378"/>
        <dbReference type="ChEBI" id="CHEBI:43074"/>
        <dbReference type="ChEBI" id="CHEBI:57286"/>
        <dbReference type="ChEBI" id="CHEBI:57287"/>
        <dbReference type="ChEBI" id="CHEBI:57288"/>
        <dbReference type="EC" id="2.3.3.10"/>
    </reaction>
</comment>
<keyword evidence="5" id="KW-0444">Lipid biosynthesis</keyword>
<keyword evidence="5" id="KW-0753">Steroid metabolism</keyword>
<dbReference type="Pfam" id="PF08540">
    <property type="entry name" value="HMG_CoA_synt_C"/>
    <property type="match status" value="2"/>
</dbReference>
<dbReference type="EMBL" id="FNXT01000928">
    <property type="protein sequence ID" value="SZX69438.1"/>
    <property type="molecule type" value="Genomic_DNA"/>
</dbReference>
<dbReference type="InterPro" id="IPR013528">
    <property type="entry name" value="HMG_CoA_synth_N"/>
</dbReference>
<dbReference type="GO" id="GO:0010142">
    <property type="term" value="P:farnesyl diphosphate biosynthetic process, mevalonate pathway"/>
    <property type="evidence" value="ECO:0007669"/>
    <property type="project" value="InterPro"/>
</dbReference>
<comment type="pathway">
    <text evidence="5">Metabolic intermediate biosynthesis; (R)-mevalonate biosynthesis; (R)-mevalonate from acetyl-CoA: step 2/3.</text>
</comment>
<accession>A0A383VVB7</accession>
<evidence type="ECO:0000256" key="3">
    <source>
        <dbReference type="PIRSR" id="PIRSR610122-1"/>
    </source>
</evidence>
<evidence type="ECO:0000256" key="4">
    <source>
        <dbReference type="PIRSR" id="PIRSR610122-2"/>
    </source>
</evidence>
<dbReference type="PANTHER" id="PTHR43323">
    <property type="entry name" value="3-HYDROXY-3-METHYLGLUTARYL COENZYME A SYNTHASE"/>
    <property type="match status" value="1"/>
</dbReference>
<feature type="binding site" evidence="4">
    <location>
        <position position="278"/>
    </location>
    <ligand>
        <name>CoA</name>
        <dbReference type="ChEBI" id="CHEBI:57287"/>
    </ligand>
</feature>
<feature type="domain" description="Hydroxymethylglutaryl-coenzyme A synthase N-terminal" evidence="6">
    <location>
        <begin position="8"/>
        <end position="179"/>
    </location>
</feature>
<evidence type="ECO:0000313" key="9">
    <source>
        <dbReference type="Proteomes" id="UP000256970"/>
    </source>
</evidence>
<feature type="active site" description="Proton donor/acceptor" evidence="3">
    <location>
        <position position="87"/>
    </location>
</feature>
<keyword evidence="5" id="KW-1207">Sterol metabolism</keyword>
<proteinExistence type="inferred from homology"/>
<feature type="active site" description="Acyl-thioester intermediate" evidence="3">
    <location>
        <position position="121"/>
    </location>
</feature>
<organism evidence="8 9">
    <name type="scientific">Tetradesmus obliquus</name>
    <name type="common">Green alga</name>
    <name type="synonym">Acutodesmus obliquus</name>
    <dbReference type="NCBI Taxonomy" id="3088"/>
    <lineage>
        <taxon>Eukaryota</taxon>
        <taxon>Viridiplantae</taxon>
        <taxon>Chlorophyta</taxon>
        <taxon>core chlorophytes</taxon>
        <taxon>Chlorophyceae</taxon>
        <taxon>CS clade</taxon>
        <taxon>Sphaeropleales</taxon>
        <taxon>Scenedesmaceae</taxon>
        <taxon>Tetradesmus</taxon>
    </lineage>
</organism>
<keyword evidence="5" id="KW-0443">Lipid metabolism</keyword>
<dbReference type="Pfam" id="PF01154">
    <property type="entry name" value="HMG_CoA_synt_N"/>
    <property type="match status" value="1"/>
</dbReference>
<dbReference type="InterPro" id="IPR010122">
    <property type="entry name" value="HMG_CoA_synthase_euk"/>
</dbReference>
<comment type="similarity">
    <text evidence="1 5">Belongs to the thiolase-like superfamily. HMG-CoA synthase family.</text>
</comment>
<dbReference type="InterPro" id="IPR016039">
    <property type="entry name" value="Thiolase-like"/>
</dbReference>
<dbReference type="SUPFAM" id="SSF53901">
    <property type="entry name" value="Thiolase-like"/>
    <property type="match status" value="2"/>
</dbReference>
<evidence type="ECO:0000256" key="2">
    <source>
        <dbReference type="ARBA" id="ARBA00022679"/>
    </source>
</evidence>
<evidence type="ECO:0000259" key="7">
    <source>
        <dbReference type="Pfam" id="PF08540"/>
    </source>
</evidence>
<dbReference type="PANTHER" id="PTHR43323:SF2">
    <property type="entry name" value="HYDROXYMETHYLGLUTARYL-COA SYNTHASE"/>
    <property type="match status" value="1"/>
</dbReference>
<dbReference type="NCBIfam" id="TIGR01833">
    <property type="entry name" value="HMG-CoA-S_euk"/>
    <property type="match status" value="1"/>
</dbReference>
<dbReference type="InterPro" id="IPR013746">
    <property type="entry name" value="HMG_CoA_synt_C_dom"/>
</dbReference>
<name>A0A383VVB7_TETOB</name>
<keyword evidence="5" id="KW-0752">Steroid biosynthesis</keyword>
<keyword evidence="5" id="KW-0756">Sterol biosynthesis</keyword>
<evidence type="ECO:0000313" key="8">
    <source>
        <dbReference type="EMBL" id="SZX69438.1"/>
    </source>
</evidence>
<comment type="function">
    <text evidence="5">Catalyzes the condensation of acetyl-CoA with acetoacetyl-CoA to form HMG-CoA.</text>
</comment>
<feature type="domain" description="Hydroxymethylglutaryl-coenzyme A synthase C-terminal" evidence="7">
    <location>
        <begin position="188"/>
        <end position="306"/>
    </location>
</feature>
<protein>
    <recommendedName>
        <fullName evidence="5">Hydroxymethylglutaryl-CoA synthase</fullName>
        <shortName evidence="5">HMG-CoA synthase</shortName>
        <ecNumber evidence="5">2.3.3.10</ecNumber>
    </recommendedName>
    <alternativeName>
        <fullName evidence="5">3-hydroxy-3-methylglutaryl coenzyme A synthase</fullName>
    </alternativeName>
</protein>
<dbReference type="Gene3D" id="3.40.47.10">
    <property type="match status" value="1"/>
</dbReference>
<dbReference type="GO" id="GO:0006084">
    <property type="term" value="P:acetyl-CoA metabolic process"/>
    <property type="evidence" value="ECO:0007669"/>
    <property type="project" value="InterPro"/>
</dbReference>
<dbReference type="EC" id="2.3.3.10" evidence="5"/>
<evidence type="ECO:0000256" key="1">
    <source>
        <dbReference type="ARBA" id="ARBA00007061"/>
    </source>
</evidence>
<keyword evidence="9" id="KW-1185">Reference proteome</keyword>
<evidence type="ECO:0000259" key="6">
    <source>
        <dbReference type="Pfam" id="PF01154"/>
    </source>
</evidence>
<dbReference type="UniPathway" id="UPA00058">
    <property type="reaction ID" value="UER00102"/>
</dbReference>
<dbReference type="STRING" id="3088.A0A383VVB7"/>
<evidence type="ECO:0000256" key="5">
    <source>
        <dbReference type="RuleBase" id="RU364071"/>
    </source>
</evidence>
<dbReference type="Proteomes" id="UP000256970">
    <property type="component" value="Unassembled WGS sequence"/>
</dbReference>
<reference evidence="8 9" key="1">
    <citation type="submission" date="2016-10" db="EMBL/GenBank/DDBJ databases">
        <authorList>
            <person name="Cai Z."/>
        </authorList>
    </citation>
    <scope>NUCLEOTIDE SEQUENCE [LARGE SCALE GENOMIC DNA]</scope>
</reference>